<sequence>MDSSKSPDSTSTISFSSQLGSPLQQCIRAYWYLVLALIVVALKSLHNIHHERKHNKLRSSNGCLPPPSFPSSSDILGLCHARDLIKAKKQHHLPSLWDEIYSQAGDNVHTISHHVLGTQSYWTRDAANIRAVLAVNFSDWELPAARVAAFLACWGGGIFGADGADWQHSRALLRPSFNNRQISDTEMMEQHVQNLIARIPDKETVDLAELFPFLTMDIATDLLFGETAGCLDPDKTAQGMKFTSCFNYIMTKMSLRVALPVAAWIPDPKLEQCVKHITDFTDFYVARALQIGSEKPIKDASSEDERRGSKYVFLDELAQAESNPQRLRGELLSVMVAGRDTTASLLSIMWWHLARRPDIVGRIRRELTPLKGQCPTAKELKSLQYLGHFVNEVLRLYPINPINSRVARRDTMLPRGGGADGRSPIYIRRGERFIFTSSALHRRTDLYGEDAMQLRPERWEEAARPSTWEYIPFGGGPRICIGQQLAITEAAYTTVRLLQEFSHLEPRSDGPFQEAFAMALHSGDGCKLSLGR</sequence>
<dbReference type="InterPro" id="IPR036396">
    <property type="entry name" value="Cyt_P450_sf"/>
</dbReference>
<dbReference type="Proteomes" id="UP000241462">
    <property type="component" value="Unassembled WGS sequence"/>
</dbReference>
<organism evidence="9 10">
    <name type="scientific">Coniella lustricola</name>
    <dbReference type="NCBI Taxonomy" id="2025994"/>
    <lineage>
        <taxon>Eukaryota</taxon>
        <taxon>Fungi</taxon>
        <taxon>Dikarya</taxon>
        <taxon>Ascomycota</taxon>
        <taxon>Pezizomycotina</taxon>
        <taxon>Sordariomycetes</taxon>
        <taxon>Sordariomycetidae</taxon>
        <taxon>Diaporthales</taxon>
        <taxon>Schizoparmaceae</taxon>
        <taxon>Coniella</taxon>
    </lineage>
</organism>
<dbReference type="AlphaFoldDB" id="A0A2T3A618"/>
<dbReference type="STRING" id="2025994.A0A2T3A618"/>
<dbReference type="GO" id="GO:0005506">
    <property type="term" value="F:iron ion binding"/>
    <property type="evidence" value="ECO:0007669"/>
    <property type="project" value="InterPro"/>
</dbReference>
<dbReference type="InParanoid" id="A0A2T3A618"/>
<dbReference type="InterPro" id="IPR047146">
    <property type="entry name" value="Cyt_P450_E_CYP52_fungi"/>
</dbReference>
<dbReference type="PANTHER" id="PTHR24287:SF1">
    <property type="entry name" value="P450, PUTATIVE (EUROFUNG)-RELATED"/>
    <property type="match status" value="1"/>
</dbReference>
<dbReference type="PRINTS" id="PR01239">
    <property type="entry name" value="EP450IICYP52"/>
</dbReference>
<dbReference type="InterPro" id="IPR002974">
    <property type="entry name" value="Cyt_P450_E_CYP52_ascomycetes"/>
</dbReference>
<evidence type="ECO:0000313" key="9">
    <source>
        <dbReference type="EMBL" id="PSR83571.1"/>
    </source>
</evidence>
<dbReference type="GO" id="GO:0020037">
    <property type="term" value="F:heme binding"/>
    <property type="evidence" value="ECO:0007669"/>
    <property type="project" value="InterPro"/>
</dbReference>
<evidence type="ECO:0000256" key="4">
    <source>
        <dbReference type="ARBA" id="ARBA00022723"/>
    </source>
</evidence>
<dbReference type="Gene3D" id="1.10.630.10">
    <property type="entry name" value="Cytochrome P450"/>
    <property type="match status" value="1"/>
</dbReference>
<accession>A0A2T3A618</accession>
<dbReference type="InterPro" id="IPR001128">
    <property type="entry name" value="Cyt_P450"/>
</dbReference>
<comment type="similarity">
    <text evidence="2 8">Belongs to the cytochrome P450 family.</text>
</comment>
<reference evidence="9 10" key="1">
    <citation type="journal article" date="2018" name="Mycol. Prog.">
        <title>Coniella lustricola, a new species from submerged detritus.</title>
        <authorList>
            <person name="Raudabaugh D.B."/>
            <person name="Iturriaga T."/>
            <person name="Carver A."/>
            <person name="Mondo S."/>
            <person name="Pangilinan J."/>
            <person name="Lipzen A."/>
            <person name="He G."/>
            <person name="Amirebrahimi M."/>
            <person name="Grigoriev I.V."/>
            <person name="Miller A.N."/>
        </authorList>
    </citation>
    <scope>NUCLEOTIDE SEQUENCE [LARGE SCALE GENOMIC DNA]</scope>
    <source>
        <strain evidence="9 10">B22-T-1</strain>
    </source>
</reference>
<dbReference type="PRINTS" id="PR00385">
    <property type="entry name" value="P450"/>
</dbReference>
<gene>
    <name evidence="9" type="ORF">BD289DRAFT_390947</name>
</gene>
<keyword evidence="3 8" id="KW-0349">Heme</keyword>
<evidence type="ECO:0000256" key="5">
    <source>
        <dbReference type="ARBA" id="ARBA00023002"/>
    </source>
</evidence>
<protein>
    <submittedName>
        <fullName evidence="9">Cytochrome protein</fullName>
    </submittedName>
</protein>
<proteinExistence type="inferred from homology"/>
<dbReference type="PANTHER" id="PTHR24287">
    <property type="entry name" value="P450, PUTATIVE (EUROFUNG)-RELATED"/>
    <property type="match status" value="1"/>
</dbReference>
<keyword evidence="5 8" id="KW-0560">Oxidoreductase</keyword>
<name>A0A2T3A618_9PEZI</name>
<keyword evidence="7 8" id="KW-0503">Monooxygenase</keyword>
<evidence type="ECO:0000256" key="2">
    <source>
        <dbReference type="ARBA" id="ARBA00010617"/>
    </source>
</evidence>
<keyword evidence="6 8" id="KW-0408">Iron</keyword>
<dbReference type="OrthoDB" id="1470350at2759"/>
<comment type="cofactor">
    <cofactor evidence="1">
        <name>heme</name>
        <dbReference type="ChEBI" id="CHEBI:30413"/>
    </cofactor>
</comment>
<evidence type="ECO:0000256" key="8">
    <source>
        <dbReference type="RuleBase" id="RU000461"/>
    </source>
</evidence>
<dbReference type="InterPro" id="IPR017972">
    <property type="entry name" value="Cyt_P450_CS"/>
</dbReference>
<dbReference type="CDD" id="cd11063">
    <property type="entry name" value="CYP52"/>
    <property type="match status" value="1"/>
</dbReference>
<evidence type="ECO:0000256" key="1">
    <source>
        <dbReference type="ARBA" id="ARBA00001971"/>
    </source>
</evidence>
<evidence type="ECO:0000256" key="3">
    <source>
        <dbReference type="ARBA" id="ARBA00022617"/>
    </source>
</evidence>
<evidence type="ECO:0000256" key="7">
    <source>
        <dbReference type="ARBA" id="ARBA00023033"/>
    </source>
</evidence>
<dbReference type="GO" id="GO:0016712">
    <property type="term" value="F:oxidoreductase activity, acting on paired donors, with incorporation or reduction of molecular oxygen, reduced flavin or flavoprotein as one donor, and incorporation of one atom of oxygen"/>
    <property type="evidence" value="ECO:0007669"/>
    <property type="project" value="InterPro"/>
</dbReference>
<dbReference type="EMBL" id="KZ678458">
    <property type="protein sequence ID" value="PSR83571.1"/>
    <property type="molecule type" value="Genomic_DNA"/>
</dbReference>
<keyword evidence="4 8" id="KW-0479">Metal-binding</keyword>
<dbReference type="SUPFAM" id="SSF48264">
    <property type="entry name" value="Cytochrome P450"/>
    <property type="match status" value="1"/>
</dbReference>
<evidence type="ECO:0000313" key="10">
    <source>
        <dbReference type="Proteomes" id="UP000241462"/>
    </source>
</evidence>
<dbReference type="Pfam" id="PF00067">
    <property type="entry name" value="p450"/>
    <property type="match status" value="1"/>
</dbReference>
<dbReference type="PROSITE" id="PS00086">
    <property type="entry name" value="CYTOCHROME_P450"/>
    <property type="match status" value="1"/>
</dbReference>
<keyword evidence="10" id="KW-1185">Reference proteome</keyword>
<evidence type="ECO:0000256" key="6">
    <source>
        <dbReference type="ARBA" id="ARBA00023004"/>
    </source>
</evidence>